<dbReference type="Gene3D" id="3.40.630.10">
    <property type="entry name" value="Zn peptidases"/>
    <property type="match status" value="1"/>
</dbReference>
<reference evidence="3 4" key="1">
    <citation type="submission" date="2020-10" db="EMBL/GenBank/DDBJ databases">
        <title>Ca. Dormibacterota MAGs.</title>
        <authorList>
            <person name="Montgomery K."/>
        </authorList>
    </citation>
    <scope>NUCLEOTIDE SEQUENCE [LARGE SCALE GENOMIC DNA]</scope>
    <source>
        <strain evidence="3">SC8812_S17_18</strain>
    </source>
</reference>
<dbReference type="AlphaFoldDB" id="A0A934N8I7"/>
<dbReference type="SUPFAM" id="SSF53187">
    <property type="entry name" value="Zn-dependent exopeptidases"/>
    <property type="match status" value="1"/>
</dbReference>
<gene>
    <name evidence="3" type="ORF">JF886_00105</name>
</gene>
<evidence type="ECO:0000313" key="4">
    <source>
        <dbReference type="Proteomes" id="UP000606991"/>
    </source>
</evidence>
<dbReference type="InterPro" id="IPR002933">
    <property type="entry name" value="Peptidase_M20"/>
</dbReference>
<evidence type="ECO:0000256" key="2">
    <source>
        <dbReference type="ARBA" id="ARBA00022833"/>
    </source>
</evidence>
<sequence>MSEIAAEVTDLLQRLIRNGCINDGTPDSGQEIRSTELLADHLHGCGVEMTTFESLPGRASLLARLEGTDPAAPTLMLMGHTDVVPVDPEGWRRDPLGGELVDGVVWGRGAIDMLNLTASMAVATRRLATSGWRPRGTLLFLAVADEEAGGALGAGWLAEHEREAIRADYVITENGGVLQHT</sequence>
<dbReference type="InterPro" id="IPR001261">
    <property type="entry name" value="ArgE/DapE_CS"/>
</dbReference>
<protein>
    <submittedName>
        <fullName evidence="3">M20/M25/M40 family metallo-hydrolase</fullName>
    </submittedName>
</protein>
<dbReference type="Proteomes" id="UP000606991">
    <property type="component" value="Unassembled WGS sequence"/>
</dbReference>
<keyword evidence="1" id="KW-0378">Hydrolase</keyword>
<dbReference type="EMBL" id="JAEKNS010000002">
    <property type="protein sequence ID" value="MBJ7593257.1"/>
    <property type="molecule type" value="Genomic_DNA"/>
</dbReference>
<keyword evidence="2" id="KW-0862">Zinc</keyword>
<dbReference type="PROSITE" id="PS00758">
    <property type="entry name" value="ARGE_DAPE_CPG2_1"/>
    <property type="match status" value="1"/>
</dbReference>
<dbReference type="PANTHER" id="PTHR43808">
    <property type="entry name" value="ACETYLORNITHINE DEACETYLASE"/>
    <property type="match status" value="1"/>
</dbReference>
<dbReference type="RefSeq" id="WP_337308369.1">
    <property type="nucleotide sequence ID" value="NZ_JAEKNS010000002.1"/>
</dbReference>
<evidence type="ECO:0000313" key="3">
    <source>
        <dbReference type="EMBL" id="MBJ7593257.1"/>
    </source>
</evidence>
<evidence type="ECO:0000256" key="1">
    <source>
        <dbReference type="ARBA" id="ARBA00022801"/>
    </source>
</evidence>
<dbReference type="PANTHER" id="PTHR43808:SF8">
    <property type="entry name" value="PEPTIDASE M20 DIMERISATION DOMAIN-CONTAINING PROTEIN"/>
    <property type="match status" value="1"/>
</dbReference>
<feature type="non-terminal residue" evidence="3">
    <location>
        <position position="181"/>
    </location>
</feature>
<name>A0A934N8I7_9BACT</name>
<accession>A0A934N8I7</accession>
<dbReference type="Pfam" id="PF01546">
    <property type="entry name" value="Peptidase_M20"/>
    <property type="match status" value="1"/>
</dbReference>
<proteinExistence type="predicted"/>
<dbReference type="GO" id="GO:0016787">
    <property type="term" value="F:hydrolase activity"/>
    <property type="evidence" value="ECO:0007669"/>
    <property type="project" value="UniProtKB-KW"/>
</dbReference>
<organism evidence="3 4">
    <name type="scientific">Candidatus Aeolococcus gillhamiae</name>
    <dbReference type="NCBI Taxonomy" id="3127015"/>
    <lineage>
        <taxon>Bacteria</taxon>
        <taxon>Bacillati</taxon>
        <taxon>Candidatus Dormiibacterota</taxon>
        <taxon>Candidatus Dormibacteria</taxon>
        <taxon>Candidatus Aeolococcales</taxon>
        <taxon>Candidatus Aeolococcaceae</taxon>
        <taxon>Candidatus Aeolococcus</taxon>
    </lineage>
</organism>
<comment type="caution">
    <text evidence="3">The sequence shown here is derived from an EMBL/GenBank/DDBJ whole genome shotgun (WGS) entry which is preliminary data.</text>
</comment>
<dbReference type="InterPro" id="IPR050072">
    <property type="entry name" value="Peptidase_M20A"/>
</dbReference>